<sequence length="241" mass="26877">MKKTLSLLIIIAAFALSAQSQQTPVTGNTVERPESFLNNKIIIDSAGAVLPRDSWRALLNSGGYTLKSTSESRDTMRLVRMTAADIELRESMMRLPKQSESFPVGAKMEMFKARDITGKKIDPKELQGKTIVLNFWFIACPPCKAEIPELNKIVADYATNPNVVFIAVCLDQRWEIKDFLKQTPFNYMQVADGRSYSNDFNVKGYPTSVVVDPQGIIRFSSTGYGGSVKHLKKAIEESSKI</sequence>
<dbReference type="PANTHER" id="PTHR42852:SF13">
    <property type="entry name" value="PROTEIN DIPZ"/>
    <property type="match status" value="1"/>
</dbReference>
<dbReference type="PANTHER" id="PTHR42852">
    <property type="entry name" value="THIOL:DISULFIDE INTERCHANGE PROTEIN DSBE"/>
    <property type="match status" value="1"/>
</dbReference>
<reference evidence="4" key="2">
    <citation type="submission" date="2019-03" db="EMBL/GenBank/DDBJ databases">
        <authorList>
            <person name="Yan Y.-Q."/>
            <person name="Du Z.-J."/>
        </authorList>
    </citation>
    <scope>NUCLEOTIDE SEQUENCE</scope>
    <source>
        <strain evidence="4">PP-F2FG21</strain>
    </source>
</reference>
<reference evidence="3 6" key="3">
    <citation type="submission" date="2020-08" db="EMBL/GenBank/DDBJ databases">
        <title>Genomic Encyclopedia of Type Strains, Phase IV (KMG-IV): sequencing the most valuable type-strain genomes for metagenomic binning, comparative biology and taxonomic classification.</title>
        <authorList>
            <person name="Goeker M."/>
        </authorList>
    </citation>
    <scope>NUCLEOTIDE SEQUENCE [LARGE SCALE GENOMIC DNA]</scope>
    <source>
        <strain evidence="3 6">DSM 100995</strain>
    </source>
</reference>
<dbReference type="SUPFAM" id="SSF52833">
    <property type="entry name" value="Thioredoxin-like"/>
    <property type="match status" value="1"/>
</dbReference>
<evidence type="ECO:0000313" key="4">
    <source>
        <dbReference type="EMBL" id="TEW64964.1"/>
    </source>
</evidence>
<evidence type="ECO:0000313" key="3">
    <source>
        <dbReference type="EMBL" id="MBB3969573.1"/>
    </source>
</evidence>
<dbReference type="AlphaFoldDB" id="A0A4Y8A933"/>
<keyword evidence="6" id="KW-1185">Reference proteome</keyword>
<evidence type="ECO:0000256" key="1">
    <source>
        <dbReference type="SAM" id="SignalP"/>
    </source>
</evidence>
<dbReference type="OrthoDB" id="9815205at2"/>
<dbReference type="InterPro" id="IPR013766">
    <property type="entry name" value="Thioredoxin_domain"/>
</dbReference>
<name>A0A4Y8A933_9SPHI</name>
<dbReference type="InterPro" id="IPR036249">
    <property type="entry name" value="Thioredoxin-like_sf"/>
</dbReference>
<dbReference type="InterPro" id="IPR050553">
    <property type="entry name" value="Thioredoxin_ResA/DsbE_sf"/>
</dbReference>
<feature type="domain" description="Thioredoxin" evidence="2">
    <location>
        <begin position="102"/>
        <end position="240"/>
    </location>
</feature>
<dbReference type="Gene3D" id="3.40.30.10">
    <property type="entry name" value="Glutaredoxin"/>
    <property type="match status" value="1"/>
</dbReference>
<accession>A0A4Y8A933</accession>
<evidence type="ECO:0000259" key="2">
    <source>
        <dbReference type="PROSITE" id="PS51352"/>
    </source>
</evidence>
<dbReference type="GO" id="GO:0016209">
    <property type="term" value="F:antioxidant activity"/>
    <property type="evidence" value="ECO:0007669"/>
    <property type="project" value="InterPro"/>
</dbReference>
<dbReference type="GO" id="GO:0016491">
    <property type="term" value="F:oxidoreductase activity"/>
    <property type="evidence" value="ECO:0007669"/>
    <property type="project" value="InterPro"/>
</dbReference>
<dbReference type="PROSITE" id="PS51352">
    <property type="entry name" value="THIOREDOXIN_2"/>
    <property type="match status" value="1"/>
</dbReference>
<organism evidence="4 5">
    <name type="scientific">Mucilaginibacter phyllosphaerae</name>
    <dbReference type="NCBI Taxonomy" id="1812349"/>
    <lineage>
        <taxon>Bacteria</taxon>
        <taxon>Pseudomonadati</taxon>
        <taxon>Bacteroidota</taxon>
        <taxon>Sphingobacteriia</taxon>
        <taxon>Sphingobacteriales</taxon>
        <taxon>Sphingobacteriaceae</taxon>
        <taxon>Mucilaginibacter</taxon>
    </lineage>
</organism>
<keyword evidence="3" id="KW-0413">Isomerase</keyword>
<dbReference type="Pfam" id="PF00578">
    <property type="entry name" value="AhpC-TSA"/>
    <property type="match status" value="1"/>
</dbReference>
<dbReference type="GO" id="GO:0016853">
    <property type="term" value="F:isomerase activity"/>
    <property type="evidence" value="ECO:0007669"/>
    <property type="project" value="UniProtKB-KW"/>
</dbReference>
<evidence type="ECO:0000313" key="6">
    <source>
        <dbReference type="Proteomes" id="UP000583101"/>
    </source>
</evidence>
<proteinExistence type="predicted"/>
<gene>
    <name evidence="4" type="ORF">E2R65_13650</name>
    <name evidence="3" type="ORF">GGR35_002186</name>
</gene>
<feature type="signal peptide" evidence="1">
    <location>
        <begin position="1"/>
        <end position="20"/>
    </location>
</feature>
<dbReference type="EMBL" id="SNQG01000005">
    <property type="protein sequence ID" value="TEW64964.1"/>
    <property type="molecule type" value="Genomic_DNA"/>
</dbReference>
<protein>
    <submittedName>
        <fullName evidence="3">Thiol-disulfide isomerase/thioredoxin</fullName>
    </submittedName>
    <submittedName>
        <fullName evidence="4">TlpA family protein disulfide reductase</fullName>
    </submittedName>
</protein>
<reference evidence="4 5" key="1">
    <citation type="journal article" date="2016" name="Int. J. Syst. Evol. Microbiol.">
        <title>Proposal of Mucilaginibacter phyllosphaerae sp. nov. isolated from the phyllosphere of Galium album.</title>
        <authorList>
            <person name="Aydogan E.L."/>
            <person name="Busse H.J."/>
            <person name="Moser G."/>
            <person name="Muller C."/>
            <person name="Kampfer P."/>
            <person name="Glaeser S.P."/>
        </authorList>
    </citation>
    <scope>NUCLEOTIDE SEQUENCE [LARGE SCALE GENOMIC DNA]</scope>
    <source>
        <strain evidence="4 5">PP-F2FG21</strain>
    </source>
</reference>
<dbReference type="Proteomes" id="UP000583101">
    <property type="component" value="Unassembled WGS sequence"/>
</dbReference>
<dbReference type="RefSeq" id="WP_134337040.1">
    <property type="nucleotide sequence ID" value="NZ_BMCZ01000005.1"/>
</dbReference>
<evidence type="ECO:0000313" key="5">
    <source>
        <dbReference type="Proteomes" id="UP000297248"/>
    </source>
</evidence>
<dbReference type="InterPro" id="IPR000866">
    <property type="entry name" value="AhpC/TSA"/>
</dbReference>
<feature type="chain" id="PRO_5044616353" evidence="1">
    <location>
        <begin position="21"/>
        <end position="241"/>
    </location>
</feature>
<keyword evidence="1" id="KW-0732">Signal</keyword>
<dbReference type="CDD" id="cd02966">
    <property type="entry name" value="TlpA_like_family"/>
    <property type="match status" value="1"/>
</dbReference>
<comment type="caution">
    <text evidence="4">The sequence shown here is derived from an EMBL/GenBank/DDBJ whole genome shotgun (WGS) entry which is preliminary data.</text>
</comment>
<dbReference type="EMBL" id="JACIEG010000004">
    <property type="protein sequence ID" value="MBB3969573.1"/>
    <property type="molecule type" value="Genomic_DNA"/>
</dbReference>
<dbReference type="Proteomes" id="UP000297248">
    <property type="component" value="Unassembled WGS sequence"/>
</dbReference>